<organism evidence="1 2">
    <name type="scientific">Candidatus Cryptobacteroides avicola</name>
    <dbReference type="NCBI Taxonomy" id="2840757"/>
    <lineage>
        <taxon>Bacteria</taxon>
        <taxon>Pseudomonadati</taxon>
        <taxon>Bacteroidota</taxon>
        <taxon>Bacteroidia</taxon>
        <taxon>Bacteroidales</taxon>
        <taxon>Candidatus Cryptobacteroides</taxon>
    </lineage>
</organism>
<dbReference type="EMBL" id="JADILV010000007">
    <property type="protein sequence ID" value="MBO8482719.1"/>
    <property type="molecule type" value="Genomic_DNA"/>
</dbReference>
<evidence type="ECO:0000313" key="2">
    <source>
        <dbReference type="Proteomes" id="UP000725002"/>
    </source>
</evidence>
<dbReference type="AlphaFoldDB" id="A0A940DQF9"/>
<gene>
    <name evidence="1" type="ORF">IAB75_01155</name>
</gene>
<dbReference type="Proteomes" id="UP000725002">
    <property type="component" value="Unassembled WGS sequence"/>
</dbReference>
<dbReference type="Gene3D" id="3.30.750.24">
    <property type="entry name" value="STAS domain"/>
    <property type="match status" value="1"/>
</dbReference>
<accession>A0A940DQF9</accession>
<evidence type="ECO:0000313" key="1">
    <source>
        <dbReference type="EMBL" id="MBO8482719.1"/>
    </source>
</evidence>
<reference evidence="1" key="1">
    <citation type="submission" date="2020-10" db="EMBL/GenBank/DDBJ databases">
        <authorList>
            <person name="Gilroy R."/>
        </authorList>
    </citation>
    <scope>NUCLEOTIDE SEQUENCE</scope>
    <source>
        <strain evidence="1">G3-8215</strain>
    </source>
</reference>
<proteinExistence type="predicted"/>
<sequence length="115" mass="13307">MNTFYIAEILSSDLMSRPLADDFYNYIRNSKENKVIIDFSGVHFATRSFMDEFYVLFQEHMKKSEVELSNLPPDVEKTLEAVKATQNKKKIVSDDIIVKTKNILDLENRLATLAI</sequence>
<name>A0A940DQF9_9BACT</name>
<protein>
    <submittedName>
        <fullName evidence="1">DUF4325 domain-containing protein</fullName>
    </submittedName>
</protein>
<comment type="caution">
    <text evidence="1">The sequence shown here is derived from an EMBL/GenBank/DDBJ whole genome shotgun (WGS) entry which is preliminary data.</text>
</comment>
<reference evidence="1" key="2">
    <citation type="journal article" date="2021" name="PeerJ">
        <title>Extensive microbial diversity within the chicken gut microbiome revealed by metagenomics and culture.</title>
        <authorList>
            <person name="Gilroy R."/>
            <person name="Ravi A."/>
            <person name="Getino M."/>
            <person name="Pursley I."/>
            <person name="Horton D.L."/>
            <person name="Alikhan N.F."/>
            <person name="Baker D."/>
            <person name="Gharbi K."/>
            <person name="Hall N."/>
            <person name="Watson M."/>
            <person name="Adriaenssens E.M."/>
            <person name="Foster-Nyarko E."/>
            <person name="Jarju S."/>
            <person name="Secka A."/>
            <person name="Antonio M."/>
            <person name="Oren A."/>
            <person name="Chaudhuri R.R."/>
            <person name="La Ragione R."/>
            <person name="Hildebrand F."/>
            <person name="Pallen M.J."/>
        </authorList>
    </citation>
    <scope>NUCLEOTIDE SEQUENCE</scope>
    <source>
        <strain evidence="1">G3-8215</strain>
    </source>
</reference>
<dbReference type="InterPro" id="IPR036513">
    <property type="entry name" value="STAS_dom_sf"/>
</dbReference>
<dbReference type="SUPFAM" id="SSF52091">
    <property type="entry name" value="SpoIIaa-like"/>
    <property type="match status" value="1"/>
</dbReference>